<organism evidence="2 3">
    <name type="scientific">Glaciecola punicea ACAM 611</name>
    <dbReference type="NCBI Taxonomy" id="1121923"/>
    <lineage>
        <taxon>Bacteria</taxon>
        <taxon>Pseudomonadati</taxon>
        <taxon>Pseudomonadota</taxon>
        <taxon>Gammaproteobacteria</taxon>
        <taxon>Alteromonadales</taxon>
        <taxon>Alteromonadaceae</taxon>
        <taxon>Glaciecola</taxon>
    </lineage>
</organism>
<dbReference type="SUPFAM" id="SSF53474">
    <property type="entry name" value="alpha/beta-Hydrolases"/>
    <property type="match status" value="1"/>
</dbReference>
<reference evidence="2 3" key="1">
    <citation type="journal article" date="2012" name="J. Bacteriol.">
        <title>Genome sequence of proteorhodopsin-containing sea ice bacterium Glaciecola punicea ACAM 611T.</title>
        <authorList>
            <person name="Qin Q.-L."/>
            <person name="Xie B.-B."/>
            <person name="Shu Y.-L."/>
            <person name="Rong J.-C."/>
            <person name="Zhao D.-L."/>
            <person name="Zhang X.-Y."/>
            <person name="Chen X.-L."/>
            <person name="Zhou B.-C."/>
            <person name="Zhanga Y.-Z."/>
        </authorList>
    </citation>
    <scope>NUCLEOTIDE SEQUENCE [LARGE SCALE GENOMIC DNA]</scope>
    <source>
        <strain evidence="2 3">ACAM 611</strain>
    </source>
</reference>
<comment type="caution">
    <text evidence="2">The sequence shown here is derived from an EMBL/GenBank/DDBJ whole genome shotgun (WGS) entry which is preliminary data.</text>
</comment>
<dbReference type="eggNOG" id="COG2267">
    <property type="taxonomic scope" value="Bacteria"/>
</dbReference>
<dbReference type="PANTHER" id="PTHR43798">
    <property type="entry name" value="MONOACYLGLYCEROL LIPASE"/>
    <property type="match status" value="1"/>
</dbReference>
<dbReference type="RefSeq" id="WP_006003159.1">
    <property type="nucleotide sequence ID" value="NZ_BAET01000007.1"/>
</dbReference>
<dbReference type="InterPro" id="IPR029058">
    <property type="entry name" value="AB_hydrolase_fold"/>
</dbReference>
<keyword evidence="3" id="KW-1185">Reference proteome</keyword>
<proteinExistence type="predicted"/>
<dbReference type="Pfam" id="PF00561">
    <property type="entry name" value="Abhydrolase_1"/>
    <property type="match status" value="1"/>
</dbReference>
<evidence type="ECO:0000313" key="3">
    <source>
        <dbReference type="Proteomes" id="UP000053586"/>
    </source>
</evidence>
<dbReference type="Gene3D" id="3.40.50.1820">
    <property type="entry name" value="alpha/beta hydrolase"/>
    <property type="match status" value="1"/>
</dbReference>
<dbReference type="EMBL" id="BAET01000007">
    <property type="protein sequence ID" value="GAB54700.1"/>
    <property type="molecule type" value="Genomic_DNA"/>
</dbReference>
<sequence>MLYETQIKLPHLSLAALANSEVIDPRKPTLVCLHGFLDNANSFATLMPLLNNYQCVAIDMAGHGKSEHRSIDAYYHLSDYAYDVYQLIVTLQLRNFALLGHSLGAIVSSLYASTRPKGLRGFIAIESCGPLTQSADTTAAQLRECFISRAKANKAIIHPRNIEAVVKSRCAVSDLSPKHAQQIMIRNLKTDAVGNLQWRTDKRLRTNSAMRMTEEQASSVLANIECPRLLILGNQGFEKIKAAIALRDPVFFDVPVSTFEGGHHVHLESVTPVANCIDKYCAHFFKS</sequence>
<dbReference type="PANTHER" id="PTHR43798:SF33">
    <property type="entry name" value="HYDROLASE, PUTATIVE (AFU_ORTHOLOGUE AFUA_2G14860)-RELATED"/>
    <property type="match status" value="1"/>
</dbReference>
<dbReference type="GO" id="GO:0016020">
    <property type="term" value="C:membrane"/>
    <property type="evidence" value="ECO:0007669"/>
    <property type="project" value="TreeGrafter"/>
</dbReference>
<gene>
    <name evidence="2" type="ORF">GPUN_0556</name>
</gene>
<reference evidence="2 3" key="2">
    <citation type="journal article" date="2017" name="Antonie Van Leeuwenhoek">
        <title>Rhizobium rhizosphaerae sp. nov., a novel species isolated from rice rhizosphere.</title>
        <authorList>
            <person name="Zhao J.J."/>
            <person name="Zhang J."/>
            <person name="Zhang R.J."/>
            <person name="Zhang C.W."/>
            <person name="Yin H.Q."/>
            <person name="Zhang X.X."/>
        </authorList>
    </citation>
    <scope>NUCLEOTIDE SEQUENCE [LARGE SCALE GENOMIC DNA]</scope>
    <source>
        <strain evidence="2 3">ACAM 611</strain>
    </source>
</reference>
<accession>H5T8S3</accession>
<dbReference type="OrthoDB" id="149912at2"/>
<dbReference type="InterPro" id="IPR050266">
    <property type="entry name" value="AB_hydrolase_sf"/>
</dbReference>
<feature type="domain" description="AB hydrolase-1" evidence="1">
    <location>
        <begin position="28"/>
        <end position="136"/>
    </location>
</feature>
<protein>
    <recommendedName>
        <fullName evidence="1">AB hydrolase-1 domain-containing protein</fullName>
    </recommendedName>
</protein>
<dbReference type="InterPro" id="IPR000073">
    <property type="entry name" value="AB_hydrolase_1"/>
</dbReference>
<evidence type="ECO:0000259" key="1">
    <source>
        <dbReference type="Pfam" id="PF00561"/>
    </source>
</evidence>
<name>H5T8S3_9ALTE</name>
<dbReference type="STRING" id="56804.BAE46_07780"/>
<evidence type="ECO:0000313" key="2">
    <source>
        <dbReference type="EMBL" id="GAB54700.1"/>
    </source>
</evidence>
<dbReference type="AlphaFoldDB" id="H5T8S3"/>
<dbReference type="Proteomes" id="UP000053586">
    <property type="component" value="Unassembled WGS sequence"/>
</dbReference>